<comment type="caution">
    <text evidence="2">The sequence shown here is derived from an EMBL/GenBank/DDBJ whole genome shotgun (WGS) entry which is preliminary data.</text>
</comment>
<feature type="non-terminal residue" evidence="2">
    <location>
        <position position="1"/>
    </location>
</feature>
<keyword evidence="1" id="KW-0812">Transmembrane</keyword>
<organism evidence="2 3">
    <name type="scientific">Candolleomyces eurysporus</name>
    <dbReference type="NCBI Taxonomy" id="2828524"/>
    <lineage>
        <taxon>Eukaryota</taxon>
        <taxon>Fungi</taxon>
        <taxon>Dikarya</taxon>
        <taxon>Basidiomycota</taxon>
        <taxon>Agaricomycotina</taxon>
        <taxon>Agaricomycetes</taxon>
        <taxon>Agaricomycetidae</taxon>
        <taxon>Agaricales</taxon>
        <taxon>Agaricineae</taxon>
        <taxon>Psathyrellaceae</taxon>
        <taxon>Candolleomyces</taxon>
    </lineage>
</organism>
<feature type="transmembrane region" description="Helical" evidence="1">
    <location>
        <begin position="7"/>
        <end position="28"/>
    </location>
</feature>
<proteinExistence type="predicted"/>
<evidence type="ECO:0000256" key="1">
    <source>
        <dbReference type="SAM" id="Phobius"/>
    </source>
</evidence>
<gene>
    <name evidence="2" type="ORF">H1R20_g5888</name>
</gene>
<keyword evidence="1" id="KW-0472">Membrane</keyword>
<accession>A0A9W8MHU6</accession>
<dbReference type="AlphaFoldDB" id="A0A9W8MHU6"/>
<dbReference type="Proteomes" id="UP001140091">
    <property type="component" value="Unassembled WGS sequence"/>
</dbReference>
<dbReference type="EMBL" id="JANBPK010000809">
    <property type="protein sequence ID" value="KAJ2931236.1"/>
    <property type="molecule type" value="Genomic_DNA"/>
</dbReference>
<sequence>MRHYTGVVAILIESALPLSVFGLITAILQQNGKPRSSLSAGYSVCDALFAGLFYSFCSLAPHMIIFRVTSGRSFTKFPSSKDGSPLEFAHQGPEASFLQSGSNAGGNAQVYIVEEGRDASGDMEKAD</sequence>
<protein>
    <submittedName>
        <fullName evidence="2">Uncharacterized protein</fullName>
    </submittedName>
</protein>
<reference evidence="2" key="1">
    <citation type="submission" date="2022-06" db="EMBL/GenBank/DDBJ databases">
        <title>Genome Sequence of Candolleomyces eurysporus.</title>
        <authorList>
            <person name="Buettner E."/>
        </authorList>
    </citation>
    <scope>NUCLEOTIDE SEQUENCE</scope>
    <source>
        <strain evidence="2">VTCC 930004</strain>
    </source>
</reference>
<evidence type="ECO:0000313" key="2">
    <source>
        <dbReference type="EMBL" id="KAJ2931236.1"/>
    </source>
</evidence>
<keyword evidence="1" id="KW-1133">Transmembrane helix</keyword>
<feature type="transmembrane region" description="Helical" evidence="1">
    <location>
        <begin position="48"/>
        <end position="66"/>
    </location>
</feature>
<dbReference type="OrthoDB" id="3245627at2759"/>
<name>A0A9W8MHU6_9AGAR</name>
<evidence type="ECO:0000313" key="3">
    <source>
        <dbReference type="Proteomes" id="UP001140091"/>
    </source>
</evidence>
<keyword evidence="3" id="KW-1185">Reference proteome</keyword>